<protein>
    <submittedName>
        <fullName evidence="2">Uncharacterized protein</fullName>
    </submittedName>
</protein>
<evidence type="ECO:0000313" key="3">
    <source>
        <dbReference type="Proteomes" id="UP000824120"/>
    </source>
</evidence>
<dbReference type="EMBL" id="JACXVP010000008">
    <property type="protein sequence ID" value="KAG5590379.1"/>
    <property type="molecule type" value="Genomic_DNA"/>
</dbReference>
<accession>A0A9J5XQ30</accession>
<feature type="region of interest" description="Disordered" evidence="1">
    <location>
        <begin position="50"/>
        <end position="103"/>
    </location>
</feature>
<proteinExistence type="predicted"/>
<dbReference type="AlphaFoldDB" id="A0A9J5XQ30"/>
<reference evidence="2 3" key="1">
    <citation type="submission" date="2020-09" db="EMBL/GenBank/DDBJ databases">
        <title>De no assembly of potato wild relative species, Solanum commersonii.</title>
        <authorList>
            <person name="Cho K."/>
        </authorList>
    </citation>
    <scope>NUCLEOTIDE SEQUENCE [LARGE SCALE GENOMIC DNA]</scope>
    <source>
        <strain evidence="2">LZ3.2</strain>
        <tissue evidence="2">Leaf</tissue>
    </source>
</reference>
<feature type="compositionally biased region" description="Polar residues" evidence="1">
    <location>
        <begin position="77"/>
        <end position="100"/>
    </location>
</feature>
<evidence type="ECO:0000256" key="1">
    <source>
        <dbReference type="SAM" id="MobiDB-lite"/>
    </source>
</evidence>
<keyword evidence="3" id="KW-1185">Reference proteome</keyword>
<evidence type="ECO:0000313" key="2">
    <source>
        <dbReference type="EMBL" id="KAG5590379.1"/>
    </source>
</evidence>
<gene>
    <name evidence="2" type="ORF">H5410_040893</name>
</gene>
<comment type="caution">
    <text evidence="2">The sequence shown here is derived from an EMBL/GenBank/DDBJ whole genome shotgun (WGS) entry which is preliminary data.</text>
</comment>
<sequence length="162" mass="18310">VFVDVVVNEGVIPSVRQVFLISEITDVDVPELSQHHRGIRRSRLPVLGVPKQHTTNKVIQNKTSSKEEEQSGKFPNLVQNDSNDESLSSSAVHMQLNANGQIDGIEHEQENKGIDLSNKDQAQQTQQKLSLEQQNYQNTFSKISNNFEKHNTHKNQQNNTNT</sequence>
<feature type="compositionally biased region" description="Polar residues" evidence="1">
    <location>
        <begin position="52"/>
        <end position="63"/>
    </location>
</feature>
<dbReference type="Proteomes" id="UP000824120">
    <property type="component" value="Chromosome 8"/>
</dbReference>
<organism evidence="2 3">
    <name type="scientific">Solanum commersonii</name>
    <name type="common">Commerson's wild potato</name>
    <name type="synonym">Commerson's nightshade</name>
    <dbReference type="NCBI Taxonomy" id="4109"/>
    <lineage>
        <taxon>Eukaryota</taxon>
        <taxon>Viridiplantae</taxon>
        <taxon>Streptophyta</taxon>
        <taxon>Embryophyta</taxon>
        <taxon>Tracheophyta</taxon>
        <taxon>Spermatophyta</taxon>
        <taxon>Magnoliopsida</taxon>
        <taxon>eudicotyledons</taxon>
        <taxon>Gunneridae</taxon>
        <taxon>Pentapetalae</taxon>
        <taxon>asterids</taxon>
        <taxon>lamiids</taxon>
        <taxon>Solanales</taxon>
        <taxon>Solanaceae</taxon>
        <taxon>Solanoideae</taxon>
        <taxon>Solaneae</taxon>
        <taxon>Solanum</taxon>
    </lineage>
</organism>
<name>A0A9J5XQ30_SOLCO</name>
<feature type="non-terminal residue" evidence="2">
    <location>
        <position position="1"/>
    </location>
</feature>